<dbReference type="Gene3D" id="3.30.1370.50">
    <property type="entry name" value="R3H-like domain"/>
    <property type="match status" value="1"/>
</dbReference>
<name>A0A6S7JZG9_PARCT</name>
<dbReference type="InterPro" id="IPR027417">
    <property type="entry name" value="P-loop_NTPase"/>
</dbReference>
<evidence type="ECO:0000256" key="8">
    <source>
        <dbReference type="ARBA" id="ARBA00023242"/>
    </source>
</evidence>
<dbReference type="InterPro" id="IPR001374">
    <property type="entry name" value="R3H_dom"/>
</dbReference>
<dbReference type="GO" id="GO:0005634">
    <property type="term" value="C:nucleus"/>
    <property type="evidence" value="ECO:0007669"/>
    <property type="project" value="UniProtKB-SubCell"/>
</dbReference>
<evidence type="ECO:0000313" key="11">
    <source>
        <dbReference type="EMBL" id="CAB4014968.1"/>
    </source>
</evidence>
<protein>
    <submittedName>
        <fullName evidence="11">Probable ATP-dependent RNA helicase YTHDC2</fullName>
    </submittedName>
</protein>
<dbReference type="EMBL" id="CACRXK020008520">
    <property type="protein sequence ID" value="CAB4014968.1"/>
    <property type="molecule type" value="Genomic_DNA"/>
</dbReference>
<dbReference type="SUPFAM" id="SSF52540">
    <property type="entry name" value="P-loop containing nucleoside triphosphate hydrolases"/>
    <property type="match status" value="1"/>
</dbReference>
<dbReference type="GO" id="GO:0004386">
    <property type="term" value="F:helicase activity"/>
    <property type="evidence" value="ECO:0007669"/>
    <property type="project" value="UniProtKB-KW"/>
</dbReference>
<keyword evidence="8" id="KW-0539">Nucleus</keyword>
<organism evidence="11 12">
    <name type="scientific">Paramuricea clavata</name>
    <name type="common">Red gorgonian</name>
    <name type="synonym">Violescent sea-whip</name>
    <dbReference type="NCBI Taxonomy" id="317549"/>
    <lineage>
        <taxon>Eukaryota</taxon>
        <taxon>Metazoa</taxon>
        <taxon>Cnidaria</taxon>
        <taxon>Anthozoa</taxon>
        <taxon>Octocorallia</taxon>
        <taxon>Malacalcyonacea</taxon>
        <taxon>Plexauridae</taxon>
        <taxon>Paramuricea</taxon>
    </lineage>
</organism>
<dbReference type="SUPFAM" id="SSF82708">
    <property type="entry name" value="R3H domain"/>
    <property type="match status" value="1"/>
</dbReference>
<dbReference type="Pfam" id="PF00270">
    <property type="entry name" value="DEAD"/>
    <property type="match status" value="1"/>
</dbReference>
<dbReference type="InterPro" id="IPR036867">
    <property type="entry name" value="R3H_dom_sf"/>
</dbReference>
<dbReference type="Pfam" id="PF01424">
    <property type="entry name" value="R3H"/>
    <property type="match status" value="1"/>
</dbReference>
<dbReference type="InterPro" id="IPR011545">
    <property type="entry name" value="DEAD/DEAH_box_helicase_dom"/>
</dbReference>
<evidence type="ECO:0000256" key="4">
    <source>
        <dbReference type="ARBA" id="ARBA00022801"/>
    </source>
</evidence>
<dbReference type="OrthoDB" id="6020118at2759"/>
<reference evidence="11" key="1">
    <citation type="submission" date="2020-04" db="EMBL/GenBank/DDBJ databases">
        <authorList>
            <person name="Alioto T."/>
            <person name="Alioto T."/>
            <person name="Gomez Garrido J."/>
        </authorList>
    </citation>
    <scope>NUCLEOTIDE SEQUENCE</scope>
    <source>
        <strain evidence="11">A484AB</strain>
    </source>
</reference>
<dbReference type="PROSITE" id="PS51192">
    <property type="entry name" value="HELICASE_ATP_BIND_1"/>
    <property type="match status" value="1"/>
</dbReference>
<feature type="coiled-coil region" evidence="9">
    <location>
        <begin position="425"/>
        <end position="452"/>
    </location>
</feature>
<dbReference type="GO" id="GO:0005524">
    <property type="term" value="F:ATP binding"/>
    <property type="evidence" value="ECO:0007669"/>
    <property type="project" value="UniProtKB-KW"/>
</dbReference>
<feature type="compositionally biased region" description="Basic and acidic residues" evidence="10">
    <location>
        <begin position="142"/>
        <end position="154"/>
    </location>
</feature>
<dbReference type="SUPFAM" id="SSF48403">
    <property type="entry name" value="Ankyrin repeat"/>
    <property type="match status" value="1"/>
</dbReference>
<dbReference type="PROSITE" id="PS51061">
    <property type="entry name" value="R3H"/>
    <property type="match status" value="1"/>
</dbReference>
<feature type="region of interest" description="Disordered" evidence="10">
    <location>
        <begin position="139"/>
        <end position="173"/>
    </location>
</feature>
<keyword evidence="6" id="KW-0067">ATP-binding</keyword>
<dbReference type="PROSITE" id="PS50088">
    <property type="entry name" value="ANK_REPEAT"/>
    <property type="match status" value="1"/>
</dbReference>
<evidence type="ECO:0000256" key="7">
    <source>
        <dbReference type="ARBA" id="ARBA00022884"/>
    </source>
</evidence>
<keyword evidence="7" id="KW-0694">RNA-binding</keyword>
<evidence type="ECO:0000256" key="9">
    <source>
        <dbReference type="SAM" id="Coils"/>
    </source>
</evidence>
<keyword evidence="4" id="KW-0378">Hydrolase</keyword>
<dbReference type="InterPro" id="IPR036770">
    <property type="entry name" value="Ankyrin_rpt-contain_sf"/>
</dbReference>
<keyword evidence="9" id="KW-0175">Coiled coil</keyword>
<proteinExistence type="inferred from homology"/>
<accession>A0A6S7JZG9</accession>
<dbReference type="SMART" id="SM00487">
    <property type="entry name" value="DEXDc"/>
    <property type="match status" value="1"/>
</dbReference>
<dbReference type="GO" id="GO:0016787">
    <property type="term" value="F:hydrolase activity"/>
    <property type="evidence" value="ECO:0007669"/>
    <property type="project" value="UniProtKB-KW"/>
</dbReference>
<comment type="caution">
    <text evidence="11">The sequence shown here is derived from an EMBL/GenBank/DDBJ whole genome shotgun (WGS) entry which is preliminary data.</text>
</comment>
<dbReference type="Proteomes" id="UP001152795">
    <property type="component" value="Unassembled WGS sequence"/>
</dbReference>
<evidence type="ECO:0000256" key="6">
    <source>
        <dbReference type="ARBA" id="ARBA00022840"/>
    </source>
</evidence>
<keyword evidence="3" id="KW-0547">Nucleotide-binding</keyword>
<comment type="similarity">
    <text evidence="2">Belongs to the DEAD box helicase family. DEAH subfamily.</text>
</comment>
<keyword evidence="12" id="KW-1185">Reference proteome</keyword>
<sequence length="568" mass="63647">MVSNLCSYQHEVSMKEPAILPAVINMADSSGNRAGNGSKKQEIFVKEELKIAVRCTLDKFRYDEEQKEMEFPSSFTSTERAYIHRLCQGYGLVTKSKGCGSNRHLTVRKSDGERTSSISGIHLTQSSCQQIEQLSQRFPLTSKERQDLTPKVERTASGGNDISKSPKDNSKYNGRLNTGPPIIPPAHHGNELTEFRSNLPIAELKENIMKEVENNRVVIISGETGSGKTTQVPQYIMESFCSNSRPCRIICTQPRRISAISVAERVANERGERCGQTVGYQIRLDSRTSPKTVLTYCTNGVLLRALISGDGNLSSVTHVIVDEIHERDRFSDFLLISLRDLLSTNRSIKIIIMSAAVDINLFTSYFNGCPVIHVPGRCFDVNTFFLEDVLKFTGYQNKKMSILRQSNDTEERKTPEKEKRVRIQEPEAKILMDAQEKEIDRYEKNHKNHDVDVDDDLGEDINVEGMKLQDSFEGNDDGDDVGDVDNEVLDVTQEMDSAISEAFLNGSEDSYAQILHLIMNEGINVDYRHSETNATSLMVCAGRGSLDMVEQLLNLGANPDLTEPNNAW</sequence>
<evidence type="ECO:0000256" key="2">
    <source>
        <dbReference type="ARBA" id="ARBA00008792"/>
    </source>
</evidence>
<dbReference type="PANTHER" id="PTHR18934:SF213">
    <property type="entry name" value="3'-5' RNA HELICASE YTHDC2"/>
    <property type="match status" value="1"/>
</dbReference>
<evidence type="ECO:0000256" key="5">
    <source>
        <dbReference type="ARBA" id="ARBA00022806"/>
    </source>
</evidence>
<evidence type="ECO:0000256" key="10">
    <source>
        <dbReference type="SAM" id="MobiDB-lite"/>
    </source>
</evidence>
<dbReference type="Gene3D" id="1.25.40.20">
    <property type="entry name" value="Ankyrin repeat-containing domain"/>
    <property type="match status" value="1"/>
</dbReference>
<dbReference type="InterPro" id="IPR002110">
    <property type="entry name" value="Ankyrin_rpt"/>
</dbReference>
<dbReference type="GO" id="GO:0003723">
    <property type="term" value="F:RNA binding"/>
    <property type="evidence" value="ECO:0007669"/>
    <property type="project" value="UniProtKB-KW"/>
</dbReference>
<dbReference type="SMART" id="SM00393">
    <property type="entry name" value="R3H"/>
    <property type="match status" value="1"/>
</dbReference>
<evidence type="ECO:0000256" key="1">
    <source>
        <dbReference type="ARBA" id="ARBA00004123"/>
    </source>
</evidence>
<keyword evidence="5 11" id="KW-0347">Helicase</keyword>
<dbReference type="CDD" id="cd17917">
    <property type="entry name" value="DEXHc_RHA-like"/>
    <property type="match status" value="1"/>
</dbReference>
<dbReference type="AlphaFoldDB" id="A0A6S7JZG9"/>
<dbReference type="Gene3D" id="3.40.50.300">
    <property type="entry name" value="P-loop containing nucleotide triphosphate hydrolases"/>
    <property type="match status" value="1"/>
</dbReference>
<dbReference type="InterPro" id="IPR014001">
    <property type="entry name" value="Helicase_ATP-bd"/>
</dbReference>
<evidence type="ECO:0000313" key="12">
    <source>
        <dbReference type="Proteomes" id="UP001152795"/>
    </source>
</evidence>
<dbReference type="FunFam" id="3.30.1370.50:FF:000002">
    <property type="entry name" value="Immunoglobulin mu DNA-binding protein 2"/>
    <property type="match status" value="1"/>
</dbReference>
<evidence type="ECO:0000256" key="3">
    <source>
        <dbReference type="ARBA" id="ARBA00022741"/>
    </source>
</evidence>
<dbReference type="PANTHER" id="PTHR18934">
    <property type="entry name" value="ATP-DEPENDENT RNA HELICASE"/>
    <property type="match status" value="1"/>
</dbReference>
<comment type="subcellular location">
    <subcellularLocation>
        <location evidence="1">Nucleus</location>
    </subcellularLocation>
</comment>
<dbReference type="SMART" id="SM00248">
    <property type="entry name" value="ANK"/>
    <property type="match status" value="2"/>
</dbReference>
<gene>
    <name evidence="11" type="ORF">PACLA_8A003776</name>
</gene>
<dbReference type="FunFam" id="3.40.50.300:FF:000284">
    <property type="entry name" value="probable ATP-dependent RNA helicase YTHDC2"/>
    <property type="match status" value="1"/>
</dbReference>
<dbReference type="GO" id="GO:0003677">
    <property type="term" value="F:DNA binding"/>
    <property type="evidence" value="ECO:0007669"/>
    <property type="project" value="UniProtKB-ARBA"/>
</dbReference>